<accession>A0ABR0G8H4</accession>
<protein>
    <submittedName>
        <fullName evidence="2">Uncharacterized protein</fullName>
    </submittedName>
</protein>
<comment type="caution">
    <text evidence="2">The sequence shown here is derived from an EMBL/GenBank/DDBJ whole genome shotgun (WGS) entry which is preliminary data.</text>
</comment>
<organism evidence="2 3">
    <name type="scientific">Podospora pseudocomata</name>
    <dbReference type="NCBI Taxonomy" id="2093779"/>
    <lineage>
        <taxon>Eukaryota</taxon>
        <taxon>Fungi</taxon>
        <taxon>Dikarya</taxon>
        <taxon>Ascomycota</taxon>
        <taxon>Pezizomycotina</taxon>
        <taxon>Sordariomycetes</taxon>
        <taxon>Sordariomycetidae</taxon>
        <taxon>Sordariales</taxon>
        <taxon>Podosporaceae</taxon>
        <taxon>Podospora</taxon>
    </lineage>
</organism>
<evidence type="ECO:0000313" key="3">
    <source>
        <dbReference type="Proteomes" id="UP001323405"/>
    </source>
</evidence>
<keyword evidence="1" id="KW-0472">Membrane</keyword>
<dbReference type="EMBL" id="JAFFHA010000008">
    <property type="protein sequence ID" value="KAK4652064.1"/>
    <property type="molecule type" value="Genomic_DNA"/>
</dbReference>
<gene>
    <name evidence="2" type="ORF">QC762_0099150</name>
</gene>
<evidence type="ECO:0000313" key="2">
    <source>
        <dbReference type="EMBL" id="KAK4652064.1"/>
    </source>
</evidence>
<keyword evidence="1" id="KW-1133">Transmembrane helix</keyword>
<name>A0ABR0G8H4_9PEZI</name>
<keyword evidence="1" id="KW-0812">Transmembrane</keyword>
<feature type="transmembrane region" description="Helical" evidence="1">
    <location>
        <begin position="158"/>
        <end position="179"/>
    </location>
</feature>
<dbReference type="GeneID" id="87903963"/>
<proteinExistence type="predicted"/>
<evidence type="ECO:0000256" key="1">
    <source>
        <dbReference type="SAM" id="Phobius"/>
    </source>
</evidence>
<sequence length="355" mass="40102">MVLAHKNQSQAITLSLRHQAQADINPTITCFCPSCHRTLSKSKLTIRCLPCQTLTSSPTSHPSTAQASWYCLLASVTITWLFNHNQHGKDTLTNDLIAALAFPAVTSGHALHLILSAPPYRWEQYGCFDESLRFRIWLACPHDFDTASINRYYRAVEAPLAVCNQFVQLGIILLFAAAGTRRPWSASWIFCVWLLTMWTESVMLLKGGVRLFFYYVLMSTAFACSSPWLNFVDKFAWGMRGDGSSSRIIPAHRLDMSRLLDAGKIGGFLILPFSKFLIRVKDVVLSVWRFRDVKGHQDILQEFQELWFRLASWPYPSSVLCGELHCIRIIRTKGSVPGPGSVVLRHQKSSGDHRP</sequence>
<reference evidence="2 3" key="1">
    <citation type="journal article" date="2023" name="bioRxiv">
        <title>High-quality genome assemblies of four members of thePodospora anserinaspecies complex.</title>
        <authorList>
            <person name="Ament-Velasquez S.L."/>
            <person name="Vogan A.A."/>
            <person name="Wallerman O."/>
            <person name="Hartmann F."/>
            <person name="Gautier V."/>
            <person name="Silar P."/>
            <person name="Giraud T."/>
            <person name="Johannesson H."/>
        </authorList>
    </citation>
    <scope>NUCLEOTIDE SEQUENCE [LARGE SCALE GENOMIC DNA]</scope>
    <source>
        <strain evidence="2 3">CBS 415.72m</strain>
    </source>
</reference>
<feature type="transmembrane region" description="Helical" evidence="1">
    <location>
        <begin position="211"/>
        <end position="231"/>
    </location>
</feature>
<dbReference type="Proteomes" id="UP001323405">
    <property type="component" value="Unassembled WGS sequence"/>
</dbReference>
<feature type="transmembrane region" description="Helical" evidence="1">
    <location>
        <begin position="186"/>
        <end position="205"/>
    </location>
</feature>
<keyword evidence="3" id="KW-1185">Reference proteome</keyword>
<dbReference type="RefSeq" id="XP_062741039.1">
    <property type="nucleotide sequence ID" value="XM_062884174.1"/>
</dbReference>